<dbReference type="Proteomes" id="UP001551584">
    <property type="component" value="Unassembled WGS sequence"/>
</dbReference>
<dbReference type="RefSeq" id="WP_166026076.1">
    <property type="nucleotide sequence ID" value="NZ_JBEZNA010000006.1"/>
</dbReference>
<evidence type="ECO:0000313" key="1">
    <source>
        <dbReference type="EMBL" id="MEU9576559.1"/>
    </source>
</evidence>
<gene>
    <name evidence="1" type="ORF">AB0D95_04635</name>
</gene>
<dbReference type="EMBL" id="JBEZNA010000006">
    <property type="protein sequence ID" value="MEU9576559.1"/>
    <property type="molecule type" value="Genomic_DNA"/>
</dbReference>
<evidence type="ECO:0008006" key="3">
    <source>
        <dbReference type="Google" id="ProtNLM"/>
    </source>
</evidence>
<accession>A0ABV3EK52</accession>
<sequence>MSKSVTIRVPDEVHARLQERASREGSTVTAILTEAALRDPRLSDPASLARAAAWVRQHAEEFAEAFPDEEPAAAPHGAEADAA</sequence>
<dbReference type="SUPFAM" id="SSF47598">
    <property type="entry name" value="Ribbon-helix-helix"/>
    <property type="match status" value="1"/>
</dbReference>
<reference evidence="1 2" key="1">
    <citation type="submission" date="2024-06" db="EMBL/GenBank/DDBJ databases">
        <title>The Natural Products Discovery Center: Release of the First 8490 Sequenced Strains for Exploring Actinobacteria Biosynthetic Diversity.</title>
        <authorList>
            <person name="Kalkreuter E."/>
            <person name="Kautsar S.A."/>
            <person name="Yang D."/>
            <person name="Bader C.D."/>
            <person name="Teijaro C.N."/>
            <person name="Fluegel L."/>
            <person name="Davis C.M."/>
            <person name="Simpson J.R."/>
            <person name="Lauterbach L."/>
            <person name="Steele A.D."/>
            <person name="Gui C."/>
            <person name="Meng S."/>
            <person name="Li G."/>
            <person name="Viehrig K."/>
            <person name="Ye F."/>
            <person name="Su P."/>
            <person name="Kiefer A.F."/>
            <person name="Nichols A."/>
            <person name="Cepeda A.J."/>
            <person name="Yan W."/>
            <person name="Fan B."/>
            <person name="Jiang Y."/>
            <person name="Adhikari A."/>
            <person name="Zheng C.-J."/>
            <person name="Schuster L."/>
            <person name="Cowan T.M."/>
            <person name="Smanski M.J."/>
            <person name="Chevrette M.G."/>
            <person name="De Carvalho L.P.S."/>
            <person name="Shen B."/>
        </authorList>
    </citation>
    <scope>NUCLEOTIDE SEQUENCE [LARGE SCALE GENOMIC DNA]</scope>
    <source>
        <strain evidence="1 2">NPDC048117</strain>
    </source>
</reference>
<dbReference type="InterPro" id="IPR010985">
    <property type="entry name" value="Ribbon_hlx_hlx"/>
</dbReference>
<proteinExistence type="predicted"/>
<organism evidence="1 2">
    <name type="scientific">Streptomyces chilikensis</name>
    <dbReference type="NCBI Taxonomy" id="1194079"/>
    <lineage>
        <taxon>Bacteria</taxon>
        <taxon>Bacillati</taxon>
        <taxon>Actinomycetota</taxon>
        <taxon>Actinomycetes</taxon>
        <taxon>Kitasatosporales</taxon>
        <taxon>Streptomycetaceae</taxon>
        <taxon>Streptomyces</taxon>
    </lineage>
</organism>
<name>A0ABV3EK52_9ACTN</name>
<keyword evidence="2" id="KW-1185">Reference proteome</keyword>
<evidence type="ECO:0000313" key="2">
    <source>
        <dbReference type="Proteomes" id="UP001551584"/>
    </source>
</evidence>
<protein>
    <recommendedName>
        <fullName evidence="3">Ribbon-helix-helix protein, CopG family</fullName>
    </recommendedName>
</protein>
<comment type="caution">
    <text evidence="1">The sequence shown here is derived from an EMBL/GenBank/DDBJ whole genome shotgun (WGS) entry which is preliminary data.</text>
</comment>